<dbReference type="InterPro" id="IPR000556">
    <property type="entry name" value="Glyco_hydro_48F"/>
</dbReference>
<protein>
    <submittedName>
        <fullName evidence="10">Cellulose 1,4-beta-cellobiosidase</fullName>
    </submittedName>
</protein>
<proteinExistence type="predicted"/>
<evidence type="ECO:0000256" key="3">
    <source>
        <dbReference type="ARBA" id="ARBA00023001"/>
    </source>
</evidence>
<keyword evidence="5" id="KW-0326">Glycosidase</keyword>
<sequence length="972" mass="104111">MNFPRTRRWTTFAATGALVTAGLVSIPTSAYAAVSCNVVYATNDWNTGFTATVTINNTGDALTSWNLGWTFPNTGQRVTNFWSSNITQTGAQVTATNAAWNGNVPSGGSVSFGFNGSHTGQNPKPASFTLNGVTCGGTGVNQPPTVALAALPGPYVAPADVALSATASDPDGTISKVEFYRNGLLINTDTSSPYAYTMEDLPAGSYTVQARAYDNANATATAERSFTVTGSTGPTIIATPSSVSVPEGGSAVVNYKLSAAPSSNVTMTLPRTGDTDISASPTTVTFTSANWSTGVNVTYTAAEDTDTTSSTATFTATATGYPTLAVVATEVDNDVPGGNNEYITRFLAQYGKIKNSGYFSPEGVPYHSIETLIVEAPDHGHETTSEAFSFWIWLEAQYGRVTQNWAPFNNAWTVAERYIIPSTADQPTAGVNGTPQYAAEFNLPSQYPSALQPSVPVGQDPLRGELQSAYGTGSIYGMHWLLDVDNTYGFGRCGDHTTRPAYINTFQRGPQESVWETVPQPSCDTFVDGGPNGYLDISIRDSGTPAKQWKYTNAPDADARAIQAAYWANKWAKEQNKAADVAATVAKAAKMGDYLRYAMFDKYFKQIGNCVGASTCPAGSGKNSMHYLLSWYYAWGGATDPAAGWSWRIGSSHNHFGYQNPFTAWALTNTPELTSNMKSPSATTDWTTSMNRQLEFYQWLQSSEGAIAGGATNSWDGAYAQPPSGTPTFYGMFYQEHPVYRDPGSNQWFGMQVWSLQRVAELYYETGNAKAKAILDKWVPWAIANTTIGTGATFSIPSDMAWTGAPATWNPSSPAANTNLHVTVTARGTDVGVAAAYARTLTWYAAKSGNAAAKTTAKGLLDALNANADAQGVSTTESRADYNRFDDVYNASTGQGLYLPPGWTGDMPNGDVIAPGKSFVDIRSFYKNDPNWAKVQNYLNGGAVPTFNYHRFWAQSDVAMAYADFGRLFPTG</sequence>
<organism evidence="10 11">
    <name type="scientific">Virgisporangium aurantiacum</name>
    <dbReference type="NCBI Taxonomy" id="175570"/>
    <lineage>
        <taxon>Bacteria</taxon>
        <taxon>Bacillati</taxon>
        <taxon>Actinomycetota</taxon>
        <taxon>Actinomycetes</taxon>
        <taxon>Micromonosporales</taxon>
        <taxon>Micromonosporaceae</taxon>
        <taxon>Virgisporangium</taxon>
    </lineage>
</organism>
<dbReference type="InterPro" id="IPR027390">
    <property type="entry name" value="Endoglucanase_F_dom3"/>
</dbReference>
<dbReference type="InterPro" id="IPR018366">
    <property type="entry name" value="CBM2_CS"/>
</dbReference>
<dbReference type="Proteomes" id="UP000612585">
    <property type="component" value="Unassembled WGS sequence"/>
</dbReference>
<dbReference type="SUPFAM" id="SSF48208">
    <property type="entry name" value="Six-hairpin glycosidases"/>
    <property type="match status" value="1"/>
</dbReference>
<dbReference type="SUPFAM" id="SSF49384">
    <property type="entry name" value="Carbohydrate-binding domain"/>
    <property type="match status" value="1"/>
</dbReference>
<dbReference type="PRINTS" id="PR00844">
    <property type="entry name" value="GLHYDRLASE48"/>
</dbReference>
<dbReference type="InterPro" id="IPR001919">
    <property type="entry name" value="CBD2"/>
</dbReference>
<dbReference type="GO" id="GO:0030245">
    <property type="term" value="P:cellulose catabolic process"/>
    <property type="evidence" value="ECO:0007669"/>
    <property type="project" value="UniProtKB-KW"/>
</dbReference>
<dbReference type="InterPro" id="IPR023309">
    <property type="entry name" value="Endo-1-4-beta-glucanase_dom2"/>
</dbReference>
<name>A0A8J3Z6Z1_9ACTN</name>
<dbReference type="Pfam" id="PF00553">
    <property type="entry name" value="CBM_2"/>
    <property type="match status" value="1"/>
</dbReference>
<keyword evidence="3" id="KW-0136">Cellulose degradation</keyword>
<keyword evidence="11" id="KW-1185">Reference proteome</keyword>
<evidence type="ECO:0000256" key="6">
    <source>
        <dbReference type="ARBA" id="ARBA00023326"/>
    </source>
</evidence>
<accession>A0A8J3Z6Z1</accession>
<evidence type="ECO:0000313" key="11">
    <source>
        <dbReference type="Proteomes" id="UP000612585"/>
    </source>
</evidence>
<feature type="active site" description="Proton donor" evidence="7">
    <location>
        <position position="386"/>
    </location>
</feature>
<gene>
    <name evidence="10" type="ORF">Vau01_061550</name>
</gene>
<dbReference type="InterPro" id="IPR012341">
    <property type="entry name" value="6hp_glycosidase-like_sf"/>
</dbReference>
<dbReference type="Pfam" id="PF17957">
    <property type="entry name" value="Big_7"/>
    <property type="match status" value="1"/>
</dbReference>
<dbReference type="SMART" id="SM00637">
    <property type="entry name" value="CBD_II"/>
    <property type="match status" value="1"/>
</dbReference>
<dbReference type="PROSITE" id="PS51173">
    <property type="entry name" value="CBM2"/>
    <property type="match status" value="1"/>
</dbReference>
<keyword evidence="1 8" id="KW-0732">Signal</keyword>
<feature type="signal peptide" evidence="8">
    <location>
        <begin position="1"/>
        <end position="32"/>
    </location>
</feature>
<dbReference type="Gene3D" id="2.170.160.10">
    <property type="entry name" value="Endo-1,4-beta-glucanase f. Domain 2"/>
    <property type="match status" value="1"/>
</dbReference>
<dbReference type="GO" id="GO:0008810">
    <property type="term" value="F:cellulase activity"/>
    <property type="evidence" value="ECO:0007669"/>
    <property type="project" value="InterPro"/>
</dbReference>
<dbReference type="Gene3D" id="4.10.870.10">
    <property type="entry name" value="Endo-1,4-beta-glucanase f. Domain 3"/>
    <property type="match status" value="1"/>
</dbReference>
<dbReference type="Pfam" id="PF02011">
    <property type="entry name" value="Glyco_hydro_48"/>
    <property type="match status" value="1"/>
</dbReference>
<evidence type="ECO:0000259" key="9">
    <source>
        <dbReference type="PROSITE" id="PS51173"/>
    </source>
</evidence>
<comment type="caution">
    <text evidence="10">The sequence shown here is derived from an EMBL/GenBank/DDBJ whole genome shotgun (WGS) entry which is preliminary data.</text>
</comment>
<dbReference type="GO" id="GO:0030247">
    <property type="term" value="F:polysaccharide binding"/>
    <property type="evidence" value="ECO:0007669"/>
    <property type="project" value="UniProtKB-UniRule"/>
</dbReference>
<reference evidence="10" key="1">
    <citation type="submission" date="2021-01" db="EMBL/GenBank/DDBJ databases">
        <title>Whole genome shotgun sequence of Virgisporangium aurantiacum NBRC 16421.</title>
        <authorList>
            <person name="Komaki H."/>
            <person name="Tamura T."/>
        </authorList>
    </citation>
    <scope>NUCLEOTIDE SEQUENCE</scope>
    <source>
        <strain evidence="10">NBRC 16421</strain>
    </source>
</reference>
<feature type="chain" id="PRO_5035246447" evidence="8">
    <location>
        <begin position="33"/>
        <end position="972"/>
    </location>
</feature>
<evidence type="ECO:0000256" key="5">
    <source>
        <dbReference type="ARBA" id="ARBA00023295"/>
    </source>
</evidence>
<dbReference type="InterPro" id="IPR008965">
    <property type="entry name" value="CBM2/CBM3_carb-bd_dom_sf"/>
</dbReference>
<feature type="domain" description="CBM2" evidence="9">
    <location>
        <begin position="29"/>
        <end position="138"/>
    </location>
</feature>
<dbReference type="Gene3D" id="2.60.40.10">
    <property type="entry name" value="Immunoglobulins"/>
    <property type="match status" value="1"/>
</dbReference>
<keyword evidence="4" id="KW-0119">Carbohydrate metabolism</keyword>
<keyword evidence="2" id="KW-0378">Hydrolase</keyword>
<evidence type="ECO:0000256" key="1">
    <source>
        <dbReference type="ARBA" id="ARBA00022729"/>
    </source>
</evidence>
<evidence type="ECO:0000256" key="8">
    <source>
        <dbReference type="SAM" id="SignalP"/>
    </source>
</evidence>
<evidence type="ECO:0000256" key="4">
    <source>
        <dbReference type="ARBA" id="ARBA00023277"/>
    </source>
</evidence>
<dbReference type="InterPro" id="IPR013783">
    <property type="entry name" value="Ig-like_fold"/>
</dbReference>
<dbReference type="InterPro" id="IPR012291">
    <property type="entry name" value="CBM2_carb-bd_dom_sf"/>
</dbReference>
<evidence type="ECO:0000256" key="2">
    <source>
        <dbReference type="ARBA" id="ARBA00022801"/>
    </source>
</evidence>
<dbReference type="InterPro" id="IPR008928">
    <property type="entry name" value="6-hairpin_glycosidase_sf"/>
</dbReference>
<dbReference type="RefSeq" id="WP_203999687.1">
    <property type="nucleotide sequence ID" value="NZ_BOPG01000037.1"/>
</dbReference>
<dbReference type="EMBL" id="BOPG01000037">
    <property type="protein sequence ID" value="GIJ58639.1"/>
    <property type="molecule type" value="Genomic_DNA"/>
</dbReference>
<evidence type="ECO:0000313" key="10">
    <source>
        <dbReference type="EMBL" id="GIJ58639.1"/>
    </source>
</evidence>
<evidence type="ECO:0000256" key="7">
    <source>
        <dbReference type="PIRSR" id="PIRSR600556-1"/>
    </source>
</evidence>
<dbReference type="Gene3D" id="2.60.40.290">
    <property type="match status" value="1"/>
</dbReference>
<dbReference type="Gene3D" id="1.50.10.10">
    <property type="match status" value="1"/>
</dbReference>
<keyword evidence="6" id="KW-0624">Polysaccharide degradation</keyword>
<dbReference type="AlphaFoldDB" id="A0A8J3Z6Z1"/>
<feature type="active site" description="Nucleophile" evidence="7">
    <location>
        <position position="556"/>
    </location>
</feature>
<dbReference type="PROSITE" id="PS00561">
    <property type="entry name" value="CBM2_A"/>
    <property type="match status" value="1"/>
</dbReference>